<proteinExistence type="predicted"/>
<protein>
    <recommendedName>
        <fullName evidence="6">RING-type domain-containing protein</fullName>
    </recommendedName>
</protein>
<dbReference type="GeneID" id="9808100"/>
<dbReference type="SUPFAM" id="SSF57850">
    <property type="entry name" value="RING/U-box"/>
    <property type="match status" value="1"/>
</dbReference>
<dbReference type="SMART" id="SM00184">
    <property type="entry name" value="RING"/>
    <property type="match status" value="1"/>
</dbReference>
<keyword evidence="2 4" id="KW-0863">Zinc-finger</keyword>
<feature type="compositionally biased region" description="Basic residues" evidence="5">
    <location>
        <begin position="122"/>
        <end position="133"/>
    </location>
</feature>
<keyword evidence="3" id="KW-0862">Zinc</keyword>
<dbReference type="eggNOG" id="KOG4185">
    <property type="taxonomic scope" value="Eukaryota"/>
</dbReference>
<keyword evidence="8" id="KW-1185">Reference proteome</keyword>
<dbReference type="InParanoid" id="E3N6R2"/>
<feature type="region of interest" description="Disordered" evidence="5">
    <location>
        <begin position="120"/>
        <end position="155"/>
    </location>
</feature>
<reference evidence="7" key="1">
    <citation type="submission" date="2007-07" db="EMBL/GenBank/DDBJ databases">
        <title>PCAP assembly of the Caenorhabditis remanei genome.</title>
        <authorList>
            <consortium name="The Caenorhabditis remanei Sequencing Consortium"/>
            <person name="Wilson R.K."/>
        </authorList>
    </citation>
    <scope>NUCLEOTIDE SEQUENCE [LARGE SCALE GENOMIC DNA]</scope>
    <source>
        <strain evidence="7">PB4641</strain>
    </source>
</reference>
<dbReference type="HOGENOM" id="CLU_797512_0_0_1"/>
<evidence type="ECO:0000259" key="6">
    <source>
        <dbReference type="PROSITE" id="PS50089"/>
    </source>
</evidence>
<dbReference type="PROSITE" id="PS50089">
    <property type="entry name" value="ZF_RING_2"/>
    <property type="match status" value="1"/>
</dbReference>
<dbReference type="Proteomes" id="UP000008281">
    <property type="component" value="Unassembled WGS sequence"/>
</dbReference>
<sequence length="348" mass="40674">MNPVESESPSSQHHADEEDDELKKTKKELEDVQKELTAERENHEKTKEKIQKLKVWFDEEDLGAKFRVEKEKTENLRERTDKLKEKLGKLLDIKSWKACTLCCQEFSKEGDMIPRSLPLQMTRRRGKKNKKTAHVMNPVNSESPPSQHHANEKDEKLEKAKKELEDVQVQLEFQEMCNTMLEQDHQKALTILELDKQLIEKESEINCLTHQLDVEILVSSRAKIQQDTQDLELKLEVLEDEEDQEAALKMEQETTESLKKRNNQLKEALKNNLDIKPWKDCQLCFQEFAINVDMVPRLLQCEHTICSACLRKLMKPTYIKCPFDGTVWCSCSTKTIDDFPKNYKALAM</sequence>
<dbReference type="InterPro" id="IPR013083">
    <property type="entry name" value="Znf_RING/FYVE/PHD"/>
</dbReference>
<evidence type="ECO:0000256" key="3">
    <source>
        <dbReference type="ARBA" id="ARBA00022833"/>
    </source>
</evidence>
<dbReference type="GO" id="GO:0008270">
    <property type="term" value="F:zinc ion binding"/>
    <property type="evidence" value="ECO:0007669"/>
    <property type="project" value="UniProtKB-KW"/>
</dbReference>
<evidence type="ECO:0000313" key="7">
    <source>
        <dbReference type="EMBL" id="EFO88219.1"/>
    </source>
</evidence>
<name>E3N6R2_CAERE</name>
<dbReference type="STRING" id="31234.E3N6R2"/>
<accession>E3N6R2</accession>
<dbReference type="PROSITE" id="PS00518">
    <property type="entry name" value="ZF_RING_1"/>
    <property type="match status" value="1"/>
</dbReference>
<evidence type="ECO:0000256" key="4">
    <source>
        <dbReference type="PROSITE-ProRule" id="PRU00175"/>
    </source>
</evidence>
<dbReference type="OrthoDB" id="252722at2759"/>
<dbReference type="PANTHER" id="PTHR47156">
    <property type="entry name" value="PROTEIN CBG20824"/>
    <property type="match status" value="1"/>
</dbReference>
<evidence type="ECO:0000313" key="8">
    <source>
        <dbReference type="Proteomes" id="UP000008281"/>
    </source>
</evidence>
<organism evidence="8">
    <name type="scientific">Caenorhabditis remanei</name>
    <name type="common">Caenorhabditis vulgaris</name>
    <dbReference type="NCBI Taxonomy" id="31234"/>
    <lineage>
        <taxon>Eukaryota</taxon>
        <taxon>Metazoa</taxon>
        <taxon>Ecdysozoa</taxon>
        <taxon>Nematoda</taxon>
        <taxon>Chromadorea</taxon>
        <taxon>Rhabditida</taxon>
        <taxon>Rhabditina</taxon>
        <taxon>Rhabditomorpha</taxon>
        <taxon>Rhabditoidea</taxon>
        <taxon>Rhabditidae</taxon>
        <taxon>Peloderinae</taxon>
        <taxon>Caenorhabditis</taxon>
    </lineage>
</organism>
<dbReference type="EMBL" id="DS268542">
    <property type="protein sequence ID" value="EFO88219.1"/>
    <property type="molecule type" value="Genomic_DNA"/>
</dbReference>
<keyword evidence="1" id="KW-0479">Metal-binding</keyword>
<feature type="domain" description="RING-type" evidence="6">
    <location>
        <begin position="281"/>
        <end position="324"/>
    </location>
</feature>
<evidence type="ECO:0000256" key="1">
    <source>
        <dbReference type="ARBA" id="ARBA00022723"/>
    </source>
</evidence>
<evidence type="ECO:0000256" key="2">
    <source>
        <dbReference type="ARBA" id="ARBA00022771"/>
    </source>
</evidence>
<dbReference type="Gene3D" id="3.30.40.10">
    <property type="entry name" value="Zinc/RING finger domain, C3HC4 (zinc finger)"/>
    <property type="match status" value="1"/>
</dbReference>
<dbReference type="Pfam" id="PF14634">
    <property type="entry name" value="zf-RING_5"/>
    <property type="match status" value="1"/>
</dbReference>
<dbReference type="InterPro" id="IPR017907">
    <property type="entry name" value="Znf_RING_CS"/>
</dbReference>
<feature type="compositionally biased region" description="Polar residues" evidence="5">
    <location>
        <begin position="1"/>
        <end position="12"/>
    </location>
</feature>
<dbReference type="InterPro" id="IPR001841">
    <property type="entry name" value="Znf_RING"/>
</dbReference>
<gene>
    <name evidence="7" type="ORF">CRE_07747</name>
</gene>
<feature type="compositionally biased region" description="Polar residues" evidence="5">
    <location>
        <begin position="138"/>
        <end position="148"/>
    </location>
</feature>
<feature type="compositionally biased region" description="Basic and acidic residues" evidence="5">
    <location>
        <begin position="13"/>
        <end position="45"/>
    </location>
</feature>
<dbReference type="RefSeq" id="XP_003095896.2">
    <property type="nucleotide sequence ID" value="XM_003095848.2"/>
</dbReference>
<dbReference type="KEGG" id="crq:GCK72_009050"/>
<dbReference type="AlphaFoldDB" id="E3N6R2"/>
<evidence type="ECO:0000256" key="5">
    <source>
        <dbReference type="SAM" id="MobiDB-lite"/>
    </source>
</evidence>
<dbReference type="InterPro" id="IPR052667">
    <property type="entry name" value="E3_ubiquitin-ligase_RING"/>
</dbReference>
<dbReference type="CTD" id="9808100"/>
<dbReference type="PANTHER" id="PTHR47156:SF5">
    <property type="entry name" value="RING-TYPE DOMAIN-CONTAINING PROTEIN"/>
    <property type="match status" value="1"/>
</dbReference>
<feature type="region of interest" description="Disordered" evidence="5">
    <location>
        <begin position="1"/>
        <end position="45"/>
    </location>
</feature>